<gene>
    <name evidence="1" type="primary">AlNc14C189G8411</name>
    <name evidence="2" type="synonym">AlNc14C235G9362</name>
    <name evidence="1" type="ORF">ALNC14_094630</name>
    <name evidence="2" type="ORF">ALNC14_104880</name>
</gene>
<dbReference type="HOGENOM" id="CLU_2431555_0_0_1"/>
<dbReference type="EMBL" id="FR824280">
    <property type="protein sequence ID" value="CCA24344.1"/>
    <property type="molecule type" value="Genomic_DNA"/>
</dbReference>
<evidence type="ECO:0000313" key="1">
    <source>
        <dbReference type="EMBL" id="CCA23320.1"/>
    </source>
</evidence>
<name>F0WPR9_9STRA</name>
<protein>
    <submittedName>
        <fullName evidence="1">AlNc14C189G8411 protein</fullName>
    </submittedName>
    <submittedName>
        <fullName evidence="2">AlNc14C235G9362 protein</fullName>
    </submittedName>
</protein>
<reference evidence="1" key="2">
    <citation type="submission" date="2011-02" db="EMBL/GenBank/DDBJ databases">
        <authorList>
            <person name="MacLean D."/>
        </authorList>
    </citation>
    <scope>NUCLEOTIDE SEQUENCE</scope>
</reference>
<accession>F0WPR9</accession>
<dbReference type="AlphaFoldDB" id="F0WPR9"/>
<evidence type="ECO:0000313" key="2">
    <source>
        <dbReference type="EMBL" id="CCA24344.1"/>
    </source>
</evidence>
<dbReference type="EMBL" id="FR824234">
    <property type="protein sequence ID" value="CCA23320.1"/>
    <property type="molecule type" value="Genomic_DNA"/>
</dbReference>
<reference evidence="1" key="1">
    <citation type="journal article" date="2011" name="PLoS Biol.">
        <title>Gene gain and loss during evolution of obligate parasitism in the white rust pathogen of Arabidopsis thaliana.</title>
        <authorList>
            <person name="Kemen E."/>
            <person name="Gardiner A."/>
            <person name="Schultz-Larsen T."/>
            <person name="Kemen A.C."/>
            <person name="Balmuth A.L."/>
            <person name="Robert-Seilaniantz A."/>
            <person name="Bailey K."/>
            <person name="Holub E."/>
            <person name="Studholme D.J."/>
            <person name="Maclean D."/>
            <person name="Jones J.D."/>
        </authorList>
    </citation>
    <scope>NUCLEOTIDE SEQUENCE</scope>
</reference>
<organism evidence="1">
    <name type="scientific">Albugo laibachii Nc14</name>
    <dbReference type="NCBI Taxonomy" id="890382"/>
    <lineage>
        <taxon>Eukaryota</taxon>
        <taxon>Sar</taxon>
        <taxon>Stramenopiles</taxon>
        <taxon>Oomycota</taxon>
        <taxon>Peronosporomycetes</taxon>
        <taxon>Albuginales</taxon>
        <taxon>Albuginaceae</taxon>
        <taxon>Albugo</taxon>
    </lineage>
</organism>
<sequence>MRLQYTIGIPTGHVKLNHSHVCGEVLSIHCGMEDIFDRNQAESHTRAQQFSIYMYKSTRQRGVRHHPLRVFSLSRVAVCILSIQCILVFSR</sequence>
<proteinExistence type="predicted"/>